<dbReference type="Pfam" id="PF00072">
    <property type="entry name" value="Response_reg"/>
    <property type="match status" value="1"/>
</dbReference>
<evidence type="ECO:0000256" key="1">
    <source>
        <dbReference type="PROSITE-ProRule" id="PRU00169"/>
    </source>
</evidence>
<accession>A0ABT5W056</accession>
<dbReference type="RefSeq" id="WP_275111555.1">
    <property type="nucleotide sequence ID" value="NZ_JAKJSC010000009.1"/>
</dbReference>
<keyword evidence="4" id="KW-0238">DNA-binding</keyword>
<feature type="domain" description="Response regulatory" evidence="2">
    <location>
        <begin position="3"/>
        <end position="114"/>
    </location>
</feature>
<keyword evidence="5" id="KW-1185">Reference proteome</keyword>
<feature type="domain" description="HTH LytTR-type" evidence="3">
    <location>
        <begin position="134"/>
        <end position="207"/>
    </location>
</feature>
<dbReference type="SMART" id="SM00850">
    <property type="entry name" value="LytTR"/>
    <property type="match status" value="1"/>
</dbReference>
<keyword evidence="1" id="KW-0597">Phosphoprotein</keyword>
<dbReference type="PROSITE" id="PS50930">
    <property type="entry name" value="HTH_LYTTR"/>
    <property type="match status" value="1"/>
</dbReference>
<sequence length="237" mass="27445">MINCIAIDDEPLALKQISNYIEKTAFLNLQAGFDNAMDALQFISKNEVDLIFLDIHMPDLSGMDMAKSLNNGPEIIFTTAYSEYALDGFKVNALDYILKPLDYATFLKSALKAQTHFDRLNTASEDVNVSPDHLFIKSEYKIIRIEIENILYIEGMREYVRIHLENAKPLMTLLSMKKIEQKLSDSSFMKVHRSYIVNLKKITTIERNRIIFDDVYIPVSDQHKDKFQNYIDNNFLI</sequence>
<dbReference type="PROSITE" id="PS50110">
    <property type="entry name" value="RESPONSE_REGULATORY"/>
    <property type="match status" value="1"/>
</dbReference>
<dbReference type="InterPro" id="IPR001789">
    <property type="entry name" value="Sig_transdc_resp-reg_receiver"/>
</dbReference>
<dbReference type="SUPFAM" id="SSF52172">
    <property type="entry name" value="CheY-like"/>
    <property type="match status" value="1"/>
</dbReference>
<dbReference type="PANTHER" id="PTHR37299:SF1">
    <property type="entry name" value="STAGE 0 SPORULATION PROTEIN A HOMOLOG"/>
    <property type="match status" value="1"/>
</dbReference>
<evidence type="ECO:0000259" key="3">
    <source>
        <dbReference type="PROSITE" id="PS50930"/>
    </source>
</evidence>
<gene>
    <name evidence="4" type="ORF">L3049_19705</name>
</gene>
<evidence type="ECO:0000259" key="2">
    <source>
        <dbReference type="PROSITE" id="PS50110"/>
    </source>
</evidence>
<name>A0ABT5W056_9BACT</name>
<dbReference type="Gene3D" id="3.40.50.2300">
    <property type="match status" value="1"/>
</dbReference>
<organism evidence="4 5">
    <name type="scientific">Paralabilibaculum antarcticum</name>
    <dbReference type="NCBI Taxonomy" id="2912572"/>
    <lineage>
        <taxon>Bacteria</taxon>
        <taxon>Pseudomonadati</taxon>
        <taxon>Bacteroidota</taxon>
        <taxon>Bacteroidia</taxon>
        <taxon>Marinilabiliales</taxon>
        <taxon>Marinifilaceae</taxon>
        <taxon>Paralabilibaculum</taxon>
    </lineage>
</organism>
<dbReference type="EMBL" id="JAKJSC010000009">
    <property type="protein sequence ID" value="MDE5420223.1"/>
    <property type="molecule type" value="Genomic_DNA"/>
</dbReference>
<evidence type="ECO:0000313" key="4">
    <source>
        <dbReference type="EMBL" id="MDE5420223.1"/>
    </source>
</evidence>
<proteinExistence type="predicted"/>
<protein>
    <submittedName>
        <fullName evidence="4">LytTR family DNA-binding domain-containing protein</fullName>
    </submittedName>
</protein>
<feature type="modified residue" description="4-aspartylphosphate" evidence="1">
    <location>
        <position position="54"/>
    </location>
</feature>
<reference evidence="4 5" key="1">
    <citation type="submission" date="2022-01" db="EMBL/GenBank/DDBJ databases">
        <title>Labilibaculum sp. nov, a marine bacterium isolated from Antarctica.</title>
        <authorList>
            <person name="Dai W."/>
        </authorList>
    </citation>
    <scope>NUCLEOTIDE SEQUENCE [LARGE SCALE GENOMIC DNA]</scope>
    <source>
        <strain evidence="4 5">DW002</strain>
    </source>
</reference>
<dbReference type="SMART" id="SM00448">
    <property type="entry name" value="REC"/>
    <property type="match status" value="1"/>
</dbReference>
<dbReference type="Gene3D" id="2.40.50.1020">
    <property type="entry name" value="LytTr DNA-binding domain"/>
    <property type="match status" value="1"/>
</dbReference>
<comment type="caution">
    <text evidence="4">The sequence shown here is derived from an EMBL/GenBank/DDBJ whole genome shotgun (WGS) entry which is preliminary data.</text>
</comment>
<dbReference type="GO" id="GO:0003677">
    <property type="term" value="F:DNA binding"/>
    <property type="evidence" value="ECO:0007669"/>
    <property type="project" value="UniProtKB-KW"/>
</dbReference>
<dbReference type="Pfam" id="PF04397">
    <property type="entry name" value="LytTR"/>
    <property type="match status" value="1"/>
</dbReference>
<dbReference type="Proteomes" id="UP001528920">
    <property type="component" value="Unassembled WGS sequence"/>
</dbReference>
<dbReference type="InterPro" id="IPR046947">
    <property type="entry name" value="LytR-like"/>
</dbReference>
<evidence type="ECO:0000313" key="5">
    <source>
        <dbReference type="Proteomes" id="UP001528920"/>
    </source>
</evidence>
<dbReference type="InterPro" id="IPR007492">
    <property type="entry name" value="LytTR_DNA-bd_dom"/>
</dbReference>
<dbReference type="PANTHER" id="PTHR37299">
    <property type="entry name" value="TRANSCRIPTIONAL REGULATOR-RELATED"/>
    <property type="match status" value="1"/>
</dbReference>
<dbReference type="InterPro" id="IPR011006">
    <property type="entry name" value="CheY-like_superfamily"/>
</dbReference>